<sequence length="48" mass="5197">MEDDTMLKQLPMMSDIAYAALFLPSDLSAKITDVTINVTAGTTDGLNY</sequence>
<name>A0ABS3BJB4_9BACT</name>
<accession>A0ABS3BJB4</accession>
<evidence type="ECO:0000313" key="1">
    <source>
        <dbReference type="EMBL" id="MBN7799383.1"/>
    </source>
</evidence>
<reference evidence="1 2" key="1">
    <citation type="submission" date="2021-03" db="EMBL/GenBank/DDBJ databases">
        <title>novel species isolated from a fishpond in China.</title>
        <authorList>
            <person name="Lu H."/>
            <person name="Cai Z."/>
        </authorList>
    </citation>
    <scope>NUCLEOTIDE SEQUENCE [LARGE SCALE GENOMIC DNA]</scope>
    <source>
        <strain evidence="1 2">JCM 31546</strain>
    </source>
</reference>
<keyword evidence="2" id="KW-1185">Reference proteome</keyword>
<dbReference type="EMBL" id="JAFKCW010000001">
    <property type="protein sequence ID" value="MBN7799383.1"/>
    <property type="molecule type" value="Genomic_DNA"/>
</dbReference>
<dbReference type="InterPro" id="IPR036291">
    <property type="entry name" value="NAD(P)-bd_dom_sf"/>
</dbReference>
<gene>
    <name evidence="1" type="ORF">J0A67_00845</name>
</gene>
<dbReference type="Proteomes" id="UP000664698">
    <property type="component" value="Unassembled WGS sequence"/>
</dbReference>
<proteinExistence type="predicted"/>
<organism evidence="1 2">
    <name type="scientific">Algoriphagus aestuariicola</name>
    <dbReference type="NCBI Taxonomy" id="1852016"/>
    <lineage>
        <taxon>Bacteria</taxon>
        <taxon>Pseudomonadati</taxon>
        <taxon>Bacteroidota</taxon>
        <taxon>Cytophagia</taxon>
        <taxon>Cytophagales</taxon>
        <taxon>Cyclobacteriaceae</taxon>
        <taxon>Algoriphagus</taxon>
    </lineage>
</organism>
<dbReference type="SUPFAM" id="SSF51735">
    <property type="entry name" value="NAD(P)-binding Rossmann-fold domains"/>
    <property type="match status" value="1"/>
</dbReference>
<dbReference type="RefSeq" id="WP_206567379.1">
    <property type="nucleotide sequence ID" value="NZ_JAFKCW010000001.1"/>
</dbReference>
<protein>
    <submittedName>
        <fullName evidence="1">Uncharacterized protein</fullName>
    </submittedName>
</protein>
<comment type="caution">
    <text evidence="1">The sequence shown here is derived from an EMBL/GenBank/DDBJ whole genome shotgun (WGS) entry which is preliminary data.</text>
</comment>
<evidence type="ECO:0000313" key="2">
    <source>
        <dbReference type="Proteomes" id="UP000664698"/>
    </source>
</evidence>